<protein>
    <submittedName>
        <fullName evidence="1">Uncharacterized protein</fullName>
    </submittedName>
</protein>
<evidence type="ECO:0000313" key="2">
    <source>
        <dbReference type="Proteomes" id="UP001519287"/>
    </source>
</evidence>
<dbReference type="EMBL" id="JAGGLB010000039">
    <property type="protein sequence ID" value="MBP1995831.1"/>
    <property type="molecule type" value="Genomic_DNA"/>
</dbReference>
<name>A0ABS4J9T2_9BACL</name>
<accession>A0ABS4J9T2</accession>
<reference evidence="1 2" key="1">
    <citation type="submission" date="2021-03" db="EMBL/GenBank/DDBJ databases">
        <title>Genomic Encyclopedia of Type Strains, Phase IV (KMG-IV): sequencing the most valuable type-strain genomes for metagenomic binning, comparative biology and taxonomic classification.</title>
        <authorList>
            <person name="Goeker M."/>
        </authorList>
    </citation>
    <scope>NUCLEOTIDE SEQUENCE [LARGE SCALE GENOMIC DNA]</scope>
    <source>
        <strain evidence="1 2">DSM 26048</strain>
    </source>
</reference>
<dbReference type="Proteomes" id="UP001519287">
    <property type="component" value="Unassembled WGS sequence"/>
</dbReference>
<proteinExistence type="predicted"/>
<dbReference type="RefSeq" id="WP_245376104.1">
    <property type="nucleotide sequence ID" value="NZ_JAGGLB010000039.1"/>
</dbReference>
<gene>
    <name evidence="1" type="ORF">J2Z66_007473</name>
</gene>
<organism evidence="1 2">
    <name type="scientific">Paenibacillus eucommiae</name>
    <dbReference type="NCBI Taxonomy" id="1355755"/>
    <lineage>
        <taxon>Bacteria</taxon>
        <taxon>Bacillati</taxon>
        <taxon>Bacillota</taxon>
        <taxon>Bacilli</taxon>
        <taxon>Bacillales</taxon>
        <taxon>Paenibacillaceae</taxon>
        <taxon>Paenibacillus</taxon>
    </lineage>
</organism>
<evidence type="ECO:0000313" key="1">
    <source>
        <dbReference type="EMBL" id="MBP1995831.1"/>
    </source>
</evidence>
<sequence length="224" mass="25990">MHYILTFILTDGIMISKHIIYPKAQEVQEADMVEERHLVYFKELLEGNSEISFRAYLSNNEDSLHKQFSPARFARLKFKSIDEIIKILDEEKISYIINDQAIRNEKYLATFHPDALNEKGRLKEGFKDTIFNGIVHEFKTKGEDAVLTLHKYIGFHKNINHKKNIEKLEDIEFFAASELYLGDKNLGLFLLKALASIERQFSDVDDIVLRAKEAVIKHQSSKGN</sequence>
<keyword evidence="2" id="KW-1185">Reference proteome</keyword>
<comment type="caution">
    <text evidence="1">The sequence shown here is derived from an EMBL/GenBank/DDBJ whole genome shotgun (WGS) entry which is preliminary data.</text>
</comment>